<feature type="chain" id="PRO_5014636847" evidence="1">
    <location>
        <begin position="23"/>
        <end position="66"/>
    </location>
</feature>
<dbReference type="EMBL" id="GGFL01006852">
    <property type="protein sequence ID" value="MBW71030.1"/>
    <property type="molecule type" value="Transcribed_RNA"/>
</dbReference>
<protein>
    <submittedName>
        <fullName evidence="2">Putative secreted protein</fullName>
    </submittedName>
</protein>
<name>A0A2M4D0C7_ANODA</name>
<accession>A0A2M4D0C7</accession>
<feature type="signal peptide" evidence="1">
    <location>
        <begin position="1"/>
        <end position="22"/>
    </location>
</feature>
<dbReference type="AlphaFoldDB" id="A0A2M4D0C7"/>
<evidence type="ECO:0000256" key="1">
    <source>
        <dbReference type="SAM" id="SignalP"/>
    </source>
</evidence>
<organism evidence="2">
    <name type="scientific">Anopheles darlingi</name>
    <name type="common">Mosquito</name>
    <dbReference type="NCBI Taxonomy" id="43151"/>
    <lineage>
        <taxon>Eukaryota</taxon>
        <taxon>Metazoa</taxon>
        <taxon>Ecdysozoa</taxon>
        <taxon>Arthropoda</taxon>
        <taxon>Hexapoda</taxon>
        <taxon>Insecta</taxon>
        <taxon>Pterygota</taxon>
        <taxon>Neoptera</taxon>
        <taxon>Endopterygota</taxon>
        <taxon>Diptera</taxon>
        <taxon>Nematocera</taxon>
        <taxon>Culicoidea</taxon>
        <taxon>Culicidae</taxon>
        <taxon>Anophelinae</taxon>
        <taxon>Anopheles</taxon>
    </lineage>
</organism>
<proteinExistence type="predicted"/>
<evidence type="ECO:0000313" key="2">
    <source>
        <dbReference type="EMBL" id="MBW71030.1"/>
    </source>
</evidence>
<keyword evidence="1" id="KW-0732">Signal</keyword>
<sequence>MLLLLYVSCLGCLCLWLQSCSSVLLEGVISCPEILDHFSSVFRDFCRFCLVFLVVFCDERRMMSSA</sequence>
<reference evidence="2" key="1">
    <citation type="submission" date="2018-01" db="EMBL/GenBank/DDBJ databases">
        <title>An insight into the sialome of Amazonian anophelines.</title>
        <authorList>
            <person name="Ribeiro J.M."/>
            <person name="Scarpassa V."/>
            <person name="Calvo E."/>
        </authorList>
    </citation>
    <scope>NUCLEOTIDE SEQUENCE</scope>
</reference>